<keyword evidence="3" id="KW-0288">FMN</keyword>
<dbReference type="GeneID" id="9742556"/>
<evidence type="ECO:0000313" key="7">
    <source>
        <dbReference type="Proteomes" id="UP000006565"/>
    </source>
</evidence>
<sequence precursor="true">MMLKPFERENVLAMPVVLISTVSGSGVANVAPWGNVTPILRPLDEIVIASALKRDTLDNIRETGEFVINVPPASMIDEVMICSRLYPPDVDEFAEAGLSKKTSSTVSAPGIAGCVAWIECKLKEEIVRDKYSLVIGKVTGLELNEDFVTEDGDLDYENAEPLCMLCGGSVIHYTKPVRAGRTAQYSEMFSWPGKKQD</sequence>
<evidence type="ECO:0000256" key="2">
    <source>
        <dbReference type="ARBA" id="ARBA00022630"/>
    </source>
</evidence>
<evidence type="ECO:0000313" key="6">
    <source>
        <dbReference type="EMBL" id="ADN34898.1"/>
    </source>
</evidence>
<evidence type="ECO:0000256" key="1">
    <source>
        <dbReference type="ARBA" id="ARBA00001917"/>
    </source>
</evidence>
<dbReference type="EMBL" id="CP002117">
    <property type="protein sequence ID" value="ADN34898.1"/>
    <property type="molecule type" value="Genomic_DNA"/>
</dbReference>
<dbReference type="Pfam" id="PF01613">
    <property type="entry name" value="Flavin_Reduct"/>
    <property type="match status" value="1"/>
</dbReference>
<evidence type="ECO:0000259" key="5">
    <source>
        <dbReference type="SMART" id="SM00903"/>
    </source>
</evidence>
<evidence type="ECO:0000256" key="3">
    <source>
        <dbReference type="ARBA" id="ARBA00022643"/>
    </source>
</evidence>
<dbReference type="OrthoDB" id="8522at2157"/>
<reference evidence="6 7" key="1">
    <citation type="journal article" date="2010" name="Stand. Genomic Sci.">
        <title>Complete genome sequence of Methanoplanus petrolearius type strain (SEBR 4847).</title>
        <authorList>
            <person name="Brambilla E."/>
            <person name="Djao O.D."/>
            <person name="Daligault H."/>
            <person name="Lapidus A."/>
            <person name="Lucas S."/>
            <person name="Hammon N."/>
            <person name="Nolan M."/>
            <person name="Tice H."/>
            <person name="Cheng J.F."/>
            <person name="Han C."/>
            <person name="Tapia R."/>
            <person name="Goodwin L."/>
            <person name="Pitluck S."/>
            <person name="Liolios K."/>
            <person name="Ivanova N."/>
            <person name="Mavromatis K."/>
            <person name="Mikhailova N."/>
            <person name="Pati A."/>
            <person name="Chen A."/>
            <person name="Palaniappan K."/>
            <person name="Land M."/>
            <person name="Hauser L."/>
            <person name="Chang Y.J."/>
            <person name="Jeffries C.D."/>
            <person name="Rohde M."/>
            <person name="Spring S."/>
            <person name="Sikorski J."/>
            <person name="Goker M."/>
            <person name="Woyke T."/>
            <person name="Bristow J."/>
            <person name="Eisen J.A."/>
            <person name="Markowitz V."/>
            <person name="Hugenholtz P."/>
            <person name="Kyrpides N.C."/>
            <person name="Klenk H.P."/>
        </authorList>
    </citation>
    <scope>NUCLEOTIDE SEQUENCE [LARGE SCALE GENOMIC DNA]</scope>
    <source>
        <strain evidence="7">DSM 11571 / OCM 486 / SEBR 4847</strain>
    </source>
</reference>
<dbReference type="SUPFAM" id="SSF50475">
    <property type="entry name" value="FMN-binding split barrel"/>
    <property type="match status" value="1"/>
</dbReference>
<dbReference type="InterPro" id="IPR002563">
    <property type="entry name" value="Flavin_Rdtase-like_dom"/>
</dbReference>
<dbReference type="SMART" id="SM00903">
    <property type="entry name" value="Flavin_Reduct"/>
    <property type="match status" value="1"/>
</dbReference>
<comment type="similarity">
    <text evidence="4">Belongs to the flavoredoxin family.</text>
</comment>
<dbReference type="Gene3D" id="2.30.110.10">
    <property type="entry name" value="Electron Transport, Fmn-binding Protein, Chain A"/>
    <property type="match status" value="1"/>
</dbReference>
<proteinExistence type="inferred from homology"/>
<dbReference type="GO" id="GO:0010181">
    <property type="term" value="F:FMN binding"/>
    <property type="evidence" value="ECO:0007669"/>
    <property type="project" value="InterPro"/>
</dbReference>
<organism evidence="6 7">
    <name type="scientific">Methanolacinia petrolearia (strain DSM 11571 / OCM 486 / SEBR 4847)</name>
    <name type="common">Methanoplanus petrolearius</name>
    <dbReference type="NCBI Taxonomy" id="679926"/>
    <lineage>
        <taxon>Archaea</taxon>
        <taxon>Methanobacteriati</taxon>
        <taxon>Methanobacteriota</taxon>
        <taxon>Stenosarchaea group</taxon>
        <taxon>Methanomicrobia</taxon>
        <taxon>Methanomicrobiales</taxon>
        <taxon>Methanomicrobiaceae</taxon>
        <taxon>Methanolacinia</taxon>
    </lineage>
</organism>
<dbReference type="RefSeq" id="WP_013328077.1">
    <property type="nucleotide sequence ID" value="NC_014507.1"/>
</dbReference>
<dbReference type="STRING" id="679926.Mpet_0118"/>
<comment type="cofactor">
    <cofactor evidence="1">
        <name>FMN</name>
        <dbReference type="ChEBI" id="CHEBI:58210"/>
    </cofactor>
</comment>
<accession>E1RE07</accession>
<dbReference type="AlphaFoldDB" id="E1RE07"/>
<evidence type="ECO:0000256" key="4">
    <source>
        <dbReference type="ARBA" id="ARBA00038054"/>
    </source>
</evidence>
<protein>
    <submittedName>
        <fullName evidence="6">Flavin reductase domain protein FMN-binding protein</fullName>
    </submittedName>
</protein>
<dbReference type="PANTHER" id="PTHR33798:SF5">
    <property type="entry name" value="FLAVIN REDUCTASE LIKE DOMAIN-CONTAINING PROTEIN"/>
    <property type="match status" value="1"/>
</dbReference>
<dbReference type="eggNOG" id="arCOG02017">
    <property type="taxonomic scope" value="Archaea"/>
</dbReference>
<dbReference type="Proteomes" id="UP000006565">
    <property type="component" value="Chromosome"/>
</dbReference>
<gene>
    <name evidence="6" type="ordered locus">Mpet_0118</name>
</gene>
<keyword evidence="2" id="KW-0285">Flavoprotein</keyword>
<dbReference type="HOGENOM" id="CLU_059021_3_2_2"/>
<dbReference type="KEGG" id="mpi:Mpet_0118"/>
<keyword evidence="7" id="KW-1185">Reference proteome</keyword>
<dbReference type="PANTHER" id="PTHR33798">
    <property type="entry name" value="FLAVOPROTEIN OXYGENASE"/>
    <property type="match status" value="1"/>
</dbReference>
<feature type="domain" description="Flavin reductase like" evidence="5">
    <location>
        <begin position="12"/>
        <end position="156"/>
    </location>
</feature>
<dbReference type="InterPro" id="IPR012349">
    <property type="entry name" value="Split_barrel_FMN-bd"/>
</dbReference>
<name>E1RE07_METP4</name>